<keyword evidence="6" id="KW-0249">Electron transport</keyword>
<comment type="caution">
    <text evidence="12">The sequence shown here is derived from an EMBL/GenBank/DDBJ whole genome shotgun (WGS) entry which is preliminary data.</text>
</comment>
<dbReference type="AlphaFoldDB" id="A0A5A9W4E6"/>
<feature type="domain" description="Cytochrome c" evidence="11">
    <location>
        <begin position="27"/>
        <end position="109"/>
    </location>
</feature>
<dbReference type="GO" id="GO:0009055">
    <property type="term" value="F:electron transfer activity"/>
    <property type="evidence" value="ECO:0007669"/>
    <property type="project" value="InterPro"/>
</dbReference>
<dbReference type="PANTHER" id="PTHR33751">
    <property type="entry name" value="CBB3-TYPE CYTOCHROME C OXIDASE SUBUNIT FIXP"/>
    <property type="match status" value="1"/>
</dbReference>
<feature type="binding site" description="covalent" evidence="8">
    <location>
        <position position="39"/>
    </location>
    <ligand>
        <name>heme c</name>
        <dbReference type="ChEBI" id="CHEBI:61717"/>
        <label>1</label>
    </ligand>
</feature>
<feature type="binding site" description="axial binding residue" evidence="9">
    <location>
        <position position="147"/>
    </location>
    <ligand>
        <name>heme c</name>
        <dbReference type="ChEBI" id="CHEBI:61717"/>
        <label>2</label>
    </ligand>
    <ligandPart>
        <name>Fe</name>
        <dbReference type="ChEBI" id="CHEBI:18248"/>
    </ligandPart>
</feature>
<evidence type="ECO:0000256" key="1">
    <source>
        <dbReference type="ARBA" id="ARBA00004418"/>
    </source>
</evidence>
<dbReference type="GO" id="GO:0042597">
    <property type="term" value="C:periplasmic space"/>
    <property type="evidence" value="ECO:0007669"/>
    <property type="project" value="UniProtKB-SubCell"/>
</dbReference>
<keyword evidence="10" id="KW-0732">Signal</keyword>
<dbReference type="Pfam" id="PF00034">
    <property type="entry name" value="Cytochrom_C"/>
    <property type="match status" value="2"/>
</dbReference>
<evidence type="ECO:0000256" key="7">
    <source>
        <dbReference type="ARBA" id="ARBA00023004"/>
    </source>
</evidence>
<evidence type="ECO:0000313" key="12">
    <source>
        <dbReference type="EMBL" id="KAA0875650.1"/>
    </source>
</evidence>
<dbReference type="PIRSF" id="PIRSF000005">
    <property type="entry name" value="Cytochrome_c4"/>
    <property type="match status" value="1"/>
</dbReference>
<feature type="chain" id="PRO_5022864355" evidence="10">
    <location>
        <begin position="25"/>
        <end position="216"/>
    </location>
</feature>
<feature type="binding site" description="axial binding residue" evidence="9">
    <location>
        <position position="189"/>
    </location>
    <ligand>
        <name>heme c</name>
        <dbReference type="ChEBI" id="CHEBI:61717"/>
        <label>2</label>
    </ligand>
    <ligandPart>
        <name>Fe</name>
        <dbReference type="ChEBI" id="CHEBI:18248"/>
    </ligandPart>
</feature>
<evidence type="ECO:0000256" key="9">
    <source>
        <dbReference type="PIRSR" id="PIRSR000005-2"/>
    </source>
</evidence>
<dbReference type="InterPro" id="IPR036909">
    <property type="entry name" value="Cyt_c-like_dom_sf"/>
</dbReference>
<dbReference type="Gene3D" id="1.10.760.10">
    <property type="entry name" value="Cytochrome c-like domain"/>
    <property type="match status" value="2"/>
</dbReference>
<dbReference type="GO" id="GO:0005506">
    <property type="term" value="F:iron ion binding"/>
    <property type="evidence" value="ECO:0007669"/>
    <property type="project" value="InterPro"/>
</dbReference>
<dbReference type="GO" id="GO:0020037">
    <property type="term" value="F:heme binding"/>
    <property type="evidence" value="ECO:0007669"/>
    <property type="project" value="InterPro"/>
</dbReference>
<evidence type="ECO:0000256" key="2">
    <source>
        <dbReference type="ARBA" id="ARBA00022448"/>
    </source>
</evidence>
<dbReference type="OrthoDB" id="9773456at2"/>
<dbReference type="PROSITE" id="PS51007">
    <property type="entry name" value="CYTC"/>
    <property type="match status" value="2"/>
</dbReference>
<keyword evidence="7 9" id="KW-0408">Iron</keyword>
<proteinExistence type="predicted"/>
<evidence type="ECO:0000313" key="13">
    <source>
        <dbReference type="Proteomes" id="UP000325302"/>
    </source>
</evidence>
<evidence type="ECO:0000256" key="3">
    <source>
        <dbReference type="ARBA" id="ARBA00022617"/>
    </source>
</evidence>
<comment type="subcellular location">
    <subcellularLocation>
        <location evidence="1">Periplasm</location>
    </subcellularLocation>
</comment>
<organism evidence="12 13">
    <name type="scientific">Nitrincola tapanii</name>
    <dbReference type="NCBI Taxonomy" id="1708751"/>
    <lineage>
        <taxon>Bacteria</taxon>
        <taxon>Pseudomonadati</taxon>
        <taxon>Pseudomonadota</taxon>
        <taxon>Gammaproteobacteria</taxon>
        <taxon>Oceanospirillales</taxon>
        <taxon>Oceanospirillaceae</taxon>
        <taxon>Nitrincola</taxon>
    </lineage>
</organism>
<keyword evidence="3 8" id="KW-0349">Heme</keyword>
<keyword evidence="13" id="KW-1185">Reference proteome</keyword>
<dbReference type="InterPro" id="IPR050597">
    <property type="entry name" value="Cytochrome_c_Oxidase_Subunit"/>
</dbReference>
<feature type="domain" description="Cytochrome c" evidence="11">
    <location>
        <begin position="122"/>
        <end position="212"/>
    </location>
</feature>
<gene>
    <name evidence="12" type="ORF">E1H14_02840</name>
</gene>
<dbReference type="RefSeq" id="WP_149389955.1">
    <property type="nucleotide sequence ID" value="NZ_SMRS01000002.1"/>
</dbReference>
<protein>
    <submittedName>
        <fullName evidence="12">Cytochrome c4</fullName>
    </submittedName>
</protein>
<feature type="binding site" description="covalent" evidence="8">
    <location>
        <position position="146"/>
    </location>
    <ligand>
        <name>heme c</name>
        <dbReference type="ChEBI" id="CHEBI:61717"/>
        <label>2</label>
    </ligand>
</feature>
<keyword evidence="5" id="KW-0574">Periplasm</keyword>
<dbReference type="PANTHER" id="PTHR33751:SF9">
    <property type="entry name" value="CYTOCHROME C4"/>
    <property type="match status" value="1"/>
</dbReference>
<name>A0A5A9W4E6_9GAMM</name>
<accession>A0A5A9W4E6</accession>
<feature type="binding site" description="axial binding residue" evidence="9">
    <location>
        <position position="43"/>
    </location>
    <ligand>
        <name>heme c</name>
        <dbReference type="ChEBI" id="CHEBI:61717"/>
        <label>1</label>
    </ligand>
    <ligandPart>
        <name>Fe</name>
        <dbReference type="ChEBI" id="CHEBI:18248"/>
    </ligandPart>
</feature>
<feature type="binding site" description="covalent" evidence="8">
    <location>
        <position position="42"/>
    </location>
    <ligand>
        <name>heme c</name>
        <dbReference type="ChEBI" id="CHEBI:61717"/>
        <label>1</label>
    </ligand>
</feature>
<evidence type="ECO:0000256" key="6">
    <source>
        <dbReference type="ARBA" id="ARBA00022982"/>
    </source>
</evidence>
<dbReference type="EMBL" id="SMRS01000002">
    <property type="protein sequence ID" value="KAA0875650.1"/>
    <property type="molecule type" value="Genomic_DNA"/>
</dbReference>
<evidence type="ECO:0000256" key="8">
    <source>
        <dbReference type="PIRSR" id="PIRSR000005-1"/>
    </source>
</evidence>
<dbReference type="Proteomes" id="UP000325302">
    <property type="component" value="Unassembled WGS sequence"/>
</dbReference>
<dbReference type="InterPro" id="IPR009056">
    <property type="entry name" value="Cyt_c-like_dom"/>
</dbReference>
<evidence type="ECO:0000256" key="10">
    <source>
        <dbReference type="SAM" id="SignalP"/>
    </source>
</evidence>
<feature type="binding site" description="covalent" evidence="8">
    <location>
        <position position="143"/>
    </location>
    <ligand>
        <name>heme c</name>
        <dbReference type="ChEBI" id="CHEBI:61717"/>
        <label>2</label>
    </ligand>
</feature>
<feature type="binding site" description="axial binding residue" evidence="9">
    <location>
        <position position="86"/>
    </location>
    <ligand>
        <name>heme c</name>
        <dbReference type="ChEBI" id="CHEBI:61717"/>
        <label>1</label>
    </ligand>
    <ligandPart>
        <name>Fe</name>
        <dbReference type="ChEBI" id="CHEBI:18248"/>
    </ligandPart>
</feature>
<sequence>MRKRVLSSMLGGLISLTMFTPSWAFEGSAEQGKIAAAVCMACHQADGSGMHMPGGESWPRLAGLDAAYLYKQLVEFKEGQRVNASMAPFAAMLNDTQMRDVAVYFSQLPATQGKGGEAADADLLARGEKLATQGDWDLYIPSCQSCHGPDNQGAGEHFPGIAGQHAGYLARQLKDWQAGVRKNDPQNLMVPIASRMSERDIQAVSAWLSLQPSQAN</sequence>
<keyword evidence="4 9" id="KW-0479">Metal-binding</keyword>
<evidence type="ECO:0000256" key="4">
    <source>
        <dbReference type="ARBA" id="ARBA00022723"/>
    </source>
</evidence>
<dbReference type="SUPFAM" id="SSF46626">
    <property type="entry name" value="Cytochrome c"/>
    <property type="match status" value="2"/>
</dbReference>
<reference evidence="12 13" key="1">
    <citation type="submission" date="2019-03" db="EMBL/GenBank/DDBJ databases">
        <title>Nitrincola sp. nov. isolated from an Indian soda lake.</title>
        <authorList>
            <person name="Joshi A."/>
            <person name="Thite S.V."/>
            <person name="Joseph N."/>
            <person name="Dhotre D."/>
            <person name="Moorthy M."/>
            <person name="Shouche Y.S."/>
        </authorList>
    </citation>
    <scope>NUCLEOTIDE SEQUENCE [LARGE SCALE GENOMIC DNA]</scope>
    <source>
        <strain evidence="12 13">MEB193</strain>
    </source>
</reference>
<dbReference type="InterPro" id="IPR024167">
    <property type="entry name" value="Cytochrome_c4-like"/>
</dbReference>
<evidence type="ECO:0000256" key="5">
    <source>
        <dbReference type="ARBA" id="ARBA00022764"/>
    </source>
</evidence>
<keyword evidence="2" id="KW-0813">Transport</keyword>
<feature type="signal peptide" evidence="10">
    <location>
        <begin position="1"/>
        <end position="24"/>
    </location>
</feature>
<comment type="PTM">
    <text evidence="8">Binds 2 heme c groups covalently per subunit.</text>
</comment>
<evidence type="ECO:0000259" key="11">
    <source>
        <dbReference type="PROSITE" id="PS51007"/>
    </source>
</evidence>